<accession>A0A7G1N9V9</accession>
<name>A0A7G1N9V9_9ACTN</name>
<reference evidence="1 2" key="1">
    <citation type="journal article" date="2014" name="Int. J. Syst. Evol. Microbiol.">
        <title>Complete genome sequence of Corynebacterium casei LMG S-19264T (=DSM 44701T), isolated from a smear-ripened cheese.</title>
        <authorList>
            <consortium name="US DOE Joint Genome Institute (JGI-PGF)"/>
            <person name="Walter F."/>
            <person name="Albersmeier A."/>
            <person name="Kalinowski J."/>
            <person name="Ruckert C."/>
        </authorList>
    </citation>
    <scope>NUCLEOTIDE SEQUENCE [LARGE SCALE GENOMIC DNA]</scope>
    <source>
        <strain evidence="1 2">JCM 4255</strain>
    </source>
</reference>
<dbReference type="Proteomes" id="UP000516373">
    <property type="component" value="Chromosome"/>
</dbReference>
<dbReference type="RefSeq" id="WP_232543390.1">
    <property type="nucleotide sequence ID" value="NZ_AP023439.1"/>
</dbReference>
<protein>
    <submittedName>
        <fullName evidence="1">Uncharacterized protein</fullName>
    </submittedName>
</protein>
<dbReference type="EMBL" id="AP023439">
    <property type="protein sequence ID" value="BCL18334.1"/>
    <property type="molecule type" value="Genomic_DNA"/>
</dbReference>
<organism evidence="1 2">
    <name type="scientific">Streptomyces tuirus</name>
    <dbReference type="NCBI Taxonomy" id="68278"/>
    <lineage>
        <taxon>Bacteria</taxon>
        <taxon>Bacillati</taxon>
        <taxon>Actinomycetota</taxon>
        <taxon>Actinomycetes</taxon>
        <taxon>Kitasatosporales</taxon>
        <taxon>Streptomycetaceae</taxon>
        <taxon>Streptomyces</taxon>
    </lineage>
</organism>
<proteinExistence type="predicted"/>
<sequence length="54" mass="5710">MERRGKDIDVSPQELAALNLPADGALDDLLDTLLSGMANGAYEDDVAILAARQP</sequence>
<dbReference type="KEGG" id="stui:GCM10017668_01770"/>
<evidence type="ECO:0000313" key="2">
    <source>
        <dbReference type="Proteomes" id="UP000516373"/>
    </source>
</evidence>
<evidence type="ECO:0000313" key="1">
    <source>
        <dbReference type="EMBL" id="BCL18334.1"/>
    </source>
</evidence>
<dbReference type="AlphaFoldDB" id="A0A7G1N9V9"/>
<gene>
    <name evidence="1" type="ORF">GCM10017668_01770</name>
</gene>